<dbReference type="InterPro" id="IPR022472">
    <property type="entry name" value="VPLPA-CTERM"/>
</dbReference>
<protein>
    <submittedName>
        <fullName evidence="2">VPLPA-CTERM sorting domain-containing protein</fullName>
    </submittedName>
</protein>
<dbReference type="NCBIfam" id="TIGR03370">
    <property type="entry name" value="VPLPA-CTERM"/>
    <property type="match status" value="1"/>
</dbReference>
<dbReference type="AlphaFoldDB" id="A0A4R6B037"/>
<sequence length="248" mass="25582">MRKIKTAVLAAIVGAVAAPAFAVNVNWTDWQSGSTGAGILAEGVMTVDGTNIDVEYSNSAGSIFGLQTSGGTDYWQNGRSGRNAATSGYTSTGTNGNDNIPTGVDIIQAGAQATHTFRFLTEVQDIYLSFVSINRNSLTFDTPFELLSITGGNLDGNGTDSNGYWGNGGATLTSTPSTYSLTASGETHGTLFIAGAFTELSFTTSVSENWHGFTVGAASTPSEVPLPAAGLMLMAGLGAVAGLRRTRR</sequence>
<gene>
    <name evidence="2" type="ORF">E2L05_10710</name>
</gene>
<dbReference type="RefSeq" id="WP_133342907.1">
    <property type="nucleotide sequence ID" value="NZ_SMZO01000021.1"/>
</dbReference>
<keyword evidence="3" id="KW-1185">Reference proteome</keyword>
<dbReference type="Proteomes" id="UP000294562">
    <property type="component" value="Unassembled WGS sequence"/>
</dbReference>
<name>A0A4R6B037_9RHOB</name>
<feature type="signal peptide" evidence="1">
    <location>
        <begin position="1"/>
        <end position="22"/>
    </location>
</feature>
<evidence type="ECO:0000256" key="1">
    <source>
        <dbReference type="SAM" id="SignalP"/>
    </source>
</evidence>
<dbReference type="EMBL" id="SMZO01000021">
    <property type="protein sequence ID" value="TDL87803.1"/>
    <property type="molecule type" value="Genomic_DNA"/>
</dbReference>
<dbReference type="OrthoDB" id="8613264at2"/>
<comment type="caution">
    <text evidence="2">The sequence shown here is derived from an EMBL/GenBank/DDBJ whole genome shotgun (WGS) entry which is preliminary data.</text>
</comment>
<feature type="chain" id="PRO_5020849877" evidence="1">
    <location>
        <begin position="23"/>
        <end position="248"/>
    </location>
</feature>
<keyword evidence="1" id="KW-0732">Signal</keyword>
<evidence type="ECO:0000313" key="2">
    <source>
        <dbReference type="EMBL" id="TDL87803.1"/>
    </source>
</evidence>
<reference evidence="2 3" key="1">
    <citation type="submission" date="2019-03" db="EMBL/GenBank/DDBJ databases">
        <title>Rhodobacteraceae bacterium SM1902, a new member of the family Rhodobacteraceae isolated from Yantai.</title>
        <authorList>
            <person name="Sun Y."/>
        </authorList>
    </citation>
    <scope>NUCLEOTIDE SEQUENCE [LARGE SCALE GENOMIC DNA]</scope>
    <source>
        <strain evidence="2 3">SM1902</strain>
    </source>
</reference>
<organism evidence="2 3">
    <name type="scientific">Meridianimarinicoccus aquatilis</name>
    <dbReference type="NCBI Taxonomy" id="2552766"/>
    <lineage>
        <taxon>Bacteria</taxon>
        <taxon>Pseudomonadati</taxon>
        <taxon>Pseudomonadota</taxon>
        <taxon>Alphaproteobacteria</taxon>
        <taxon>Rhodobacterales</taxon>
        <taxon>Paracoccaceae</taxon>
        <taxon>Meridianimarinicoccus</taxon>
    </lineage>
</organism>
<accession>A0A4R6B037</accession>
<proteinExistence type="predicted"/>
<evidence type="ECO:0000313" key="3">
    <source>
        <dbReference type="Proteomes" id="UP000294562"/>
    </source>
</evidence>